<dbReference type="RefSeq" id="WP_169070771.1">
    <property type="nucleotide sequence ID" value="NZ_JAZKUC010000002.1"/>
</dbReference>
<proteinExistence type="predicted"/>
<reference evidence="1" key="1">
    <citation type="submission" date="2019-03" db="EMBL/GenBank/DDBJ databases">
        <title>Metabolic reconstructions from genomes of highly enriched 'Candidatus Accumulibacter' and 'Candidatus Competibacter' bioreactor populations.</title>
        <authorList>
            <person name="Annavajhala M.K."/>
            <person name="Welles L."/>
            <person name="Abbas B."/>
            <person name="Sorokin D."/>
            <person name="Park H."/>
            <person name="Van Loosdrecht M."/>
            <person name="Chandran K."/>
        </authorList>
    </citation>
    <scope>NUCLEOTIDE SEQUENCE</scope>
    <source>
        <strain evidence="1">SBR_L</strain>
    </source>
</reference>
<accession>A0ABX1T972</accession>
<sequence>MRVAAEKFALQHKCRVEARKSNSIHDRVMFVDGAQCWVLGASTKDAATKKPTYLTPLSADVAAQKIQIYEVIWNAATAI</sequence>
<evidence type="ECO:0000313" key="2">
    <source>
        <dbReference type="Proteomes" id="UP000886469"/>
    </source>
</evidence>
<name>A0ABX1T972_9PROT</name>
<protein>
    <submittedName>
        <fullName evidence="1">Uncharacterized protein</fullName>
    </submittedName>
</protein>
<evidence type="ECO:0000313" key="1">
    <source>
        <dbReference type="EMBL" id="NMQ06205.1"/>
    </source>
</evidence>
<dbReference type="Proteomes" id="UP000886469">
    <property type="component" value="Unassembled WGS sequence"/>
</dbReference>
<comment type="caution">
    <text evidence="1">The sequence shown here is derived from an EMBL/GenBank/DDBJ whole genome shotgun (WGS) entry which is preliminary data.</text>
</comment>
<dbReference type="EMBL" id="SPMX01000038">
    <property type="protein sequence ID" value="NMQ06205.1"/>
    <property type="molecule type" value="Genomic_DNA"/>
</dbReference>
<gene>
    <name evidence="1" type="ORF">E4Q08_13585</name>
</gene>
<organism evidence="1 2">
    <name type="scientific">Candidatus Accumulibacter contiguus</name>
    <dbReference type="NCBI Taxonomy" id="2954381"/>
    <lineage>
        <taxon>Bacteria</taxon>
        <taxon>Pseudomonadati</taxon>
        <taxon>Pseudomonadota</taxon>
        <taxon>Betaproteobacteria</taxon>
        <taxon>Candidatus Accumulibacter</taxon>
    </lineage>
</organism>
<keyword evidence="2" id="KW-1185">Reference proteome</keyword>